<keyword evidence="1" id="KW-0812">Transmembrane</keyword>
<keyword evidence="1" id="KW-1133">Transmembrane helix</keyword>
<reference evidence="2 3" key="1">
    <citation type="submission" date="2019-05" db="EMBL/GenBank/DDBJ databases">
        <authorList>
            <person name="Qu J.-H."/>
        </authorList>
    </citation>
    <scope>NUCLEOTIDE SEQUENCE [LARGE SCALE GENOMIC DNA]</scope>
    <source>
        <strain evidence="2 3">Z12</strain>
    </source>
</reference>
<keyword evidence="1" id="KW-0472">Membrane</keyword>
<organism evidence="2 3">
    <name type="scientific">Dyadobacter sediminis</name>
    <dbReference type="NCBI Taxonomy" id="1493691"/>
    <lineage>
        <taxon>Bacteria</taxon>
        <taxon>Pseudomonadati</taxon>
        <taxon>Bacteroidota</taxon>
        <taxon>Cytophagia</taxon>
        <taxon>Cytophagales</taxon>
        <taxon>Spirosomataceae</taxon>
        <taxon>Dyadobacter</taxon>
    </lineage>
</organism>
<evidence type="ECO:0000256" key="1">
    <source>
        <dbReference type="SAM" id="Phobius"/>
    </source>
</evidence>
<comment type="caution">
    <text evidence="2">The sequence shown here is derived from an EMBL/GenBank/DDBJ whole genome shotgun (WGS) entry which is preliminary data.</text>
</comment>
<dbReference type="RefSeq" id="WP_171036497.1">
    <property type="nucleotide sequence ID" value="NZ_BMGE01000011.1"/>
</dbReference>
<evidence type="ECO:0000313" key="3">
    <source>
        <dbReference type="Proteomes" id="UP000309788"/>
    </source>
</evidence>
<dbReference type="AlphaFoldDB" id="A0A5R9KHB6"/>
<feature type="transmembrane region" description="Helical" evidence="1">
    <location>
        <begin position="160"/>
        <end position="178"/>
    </location>
</feature>
<feature type="transmembrane region" description="Helical" evidence="1">
    <location>
        <begin position="123"/>
        <end position="145"/>
    </location>
</feature>
<proteinExistence type="predicted"/>
<evidence type="ECO:0000313" key="2">
    <source>
        <dbReference type="EMBL" id="TLU95450.1"/>
    </source>
</evidence>
<dbReference type="Proteomes" id="UP000309788">
    <property type="component" value="Unassembled WGS sequence"/>
</dbReference>
<keyword evidence="3" id="KW-1185">Reference proteome</keyword>
<name>A0A5R9KHB6_9BACT</name>
<protein>
    <submittedName>
        <fullName evidence="2">Uncharacterized protein</fullName>
    </submittedName>
</protein>
<accession>A0A5R9KHB6</accession>
<gene>
    <name evidence="2" type="ORF">FEM55_07225</name>
</gene>
<dbReference type="EMBL" id="VCEI01000012">
    <property type="protein sequence ID" value="TLU95450.1"/>
    <property type="molecule type" value="Genomic_DNA"/>
</dbReference>
<sequence length="179" mass="20054">MNRYLKTLAKNEITSLDCLQDLSLECSGSFTDSLLPCFVIFINNCIKRHKAELHPAYQTLLCSTVLFADITIKFSCIYGKEKAFQILDQTGNLITGCHQPDTPCLSVKSAFQKPCGNKFSVAFTFYVGVKWALFYCITGICSFYANEAALDSVLESVPDAVLLLMLIELRFFLLPCCLR</sequence>